<feature type="domain" description="RING-type" evidence="2">
    <location>
        <begin position="113"/>
        <end position="157"/>
    </location>
</feature>
<accession>A0A5B0MMG6</accession>
<sequence length="218" mass="24317">MFIAIKIFIAMVDFTLIRIASSMALHRPVRSGPSPRETYIALAPGTVADHEAYLSRDVIKEALDQRSKSRSRWVGNNLGTYTLPVEFTSLFVRAGIQADRQVRTNSRTKNPICVFCNNSLDENQQRAGPIPSCKHYSHGECLDKKGSSEENPCPTCKIEADIIQQALNNSGDGGIWDLVVKAYNHPIAKFLNCINLVFCAHYFNLGGPILRDFFNTPQ</sequence>
<reference evidence="3 4" key="1">
    <citation type="submission" date="2019-05" db="EMBL/GenBank/DDBJ databases">
        <title>Emergence of the Ug99 lineage of the wheat stem rust pathogen through somatic hybridization.</title>
        <authorList>
            <person name="Li F."/>
            <person name="Upadhyaya N.M."/>
            <person name="Sperschneider J."/>
            <person name="Matny O."/>
            <person name="Nguyen-Phuc H."/>
            <person name="Mago R."/>
            <person name="Raley C."/>
            <person name="Miller M.E."/>
            <person name="Silverstein K.A.T."/>
            <person name="Henningsen E."/>
            <person name="Hirsch C.D."/>
            <person name="Visser B."/>
            <person name="Pretorius Z.A."/>
            <person name="Steffenson B.J."/>
            <person name="Schwessinger B."/>
            <person name="Dodds P.N."/>
            <person name="Figueroa M."/>
        </authorList>
    </citation>
    <scope>NUCLEOTIDE SEQUENCE [LARGE SCALE GENOMIC DNA]</scope>
    <source>
        <strain evidence="3">21-0</strain>
    </source>
</reference>
<keyword evidence="1" id="KW-0479">Metal-binding</keyword>
<dbReference type="GO" id="GO:0008270">
    <property type="term" value="F:zinc ion binding"/>
    <property type="evidence" value="ECO:0007669"/>
    <property type="project" value="UniProtKB-KW"/>
</dbReference>
<dbReference type="InterPro" id="IPR013083">
    <property type="entry name" value="Znf_RING/FYVE/PHD"/>
</dbReference>
<proteinExistence type="predicted"/>
<dbReference type="SUPFAM" id="SSF57850">
    <property type="entry name" value="RING/U-box"/>
    <property type="match status" value="1"/>
</dbReference>
<keyword evidence="1" id="KW-0862">Zinc</keyword>
<evidence type="ECO:0000313" key="4">
    <source>
        <dbReference type="Proteomes" id="UP000324748"/>
    </source>
</evidence>
<dbReference type="EMBL" id="VSWC01000144">
    <property type="protein sequence ID" value="KAA1078267.1"/>
    <property type="molecule type" value="Genomic_DNA"/>
</dbReference>
<dbReference type="PROSITE" id="PS50089">
    <property type="entry name" value="ZF_RING_2"/>
    <property type="match status" value="1"/>
</dbReference>
<gene>
    <name evidence="3" type="ORF">PGT21_032195</name>
</gene>
<dbReference type="OrthoDB" id="10334834at2759"/>
<evidence type="ECO:0000259" key="2">
    <source>
        <dbReference type="PROSITE" id="PS50089"/>
    </source>
</evidence>
<keyword evidence="1" id="KW-0863">Zinc-finger</keyword>
<dbReference type="InterPro" id="IPR001841">
    <property type="entry name" value="Znf_RING"/>
</dbReference>
<keyword evidence="4" id="KW-1185">Reference proteome</keyword>
<dbReference type="Gene3D" id="3.30.40.10">
    <property type="entry name" value="Zinc/RING finger domain, C3HC4 (zinc finger)"/>
    <property type="match status" value="1"/>
</dbReference>
<dbReference type="Proteomes" id="UP000324748">
    <property type="component" value="Unassembled WGS sequence"/>
</dbReference>
<dbReference type="AlphaFoldDB" id="A0A5B0MMG6"/>
<name>A0A5B0MMG6_PUCGR</name>
<comment type="caution">
    <text evidence="3">The sequence shown here is derived from an EMBL/GenBank/DDBJ whole genome shotgun (WGS) entry which is preliminary data.</text>
</comment>
<evidence type="ECO:0000313" key="3">
    <source>
        <dbReference type="EMBL" id="KAA1078267.1"/>
    </source>
</evidence>
<evidence type="ECO:0000256" key="1">
    <source>
        <dbReference type="PROSITE-ProRule" id="PRU00175"/>
    </source>
</evidence>
<organism evidence="3 4">
    <name type="scientific">Puccinia graminis f. sp. tritici</name>
    <dbReference type="NCBI Taxonomy" id="56615"/>
    <lineage>
        <taxon>Eukaryota</taxon>
        <taxon>Fungi</taxon>
        <taxon>Dikarya</taxon>
        <taxon>Basidiomycota</taxon>
        <taxon>Pucciniomycotina</taxon>
        <taxon>Pucciniomycetes</taxon>
        <taxon>Pucciniales</taxon>
        <taxon>Pucciniaceae</taxon>
        <taxon>Puccinia</taxon>
    </lineage>
</organism>
<protein>
    <recommendedName>
        <fullName evidence="2">RING-type domain-containing protein</fullName>
    </recommendedName>
</protein>